<sequence length="684" mass="75303">MPSGTANREQKYSALPSLSTPSNRFAHSRYNRKTQQTKLSFLDVPSEVLHLIAADVPLDADLGALIRAHRRFNTELAPYLYRRQDRALKWALQHGRAETFQRTIVCGIDIYDFNWLHGAARHGHATIGCQYLGTRRQESPHPIAHGYFERQRDSGGLLLSRGADLEAVDANGFTPLFLAVNSPLLASVRGKTLPNMVQLLLDHNVEVNARTKGLEMTPLLYALENCRTVEMLLDHGANPKAKFGPKRKGWTALHETSRHDCIRALLKYGADIEAKDDEGYTPLHVAALRSFRSDMDGANLSSMQFLLAQGASISAVTPCGWTAIHLANVAALLTHDGSNMLNCTDYVGRSALFFAAKNGRMQVVKILLEAGASVSMLDRFGAGPIIAAARNGHSELVENLLANRSENGTLESKDIWGISAAEWGYKSGRRQMIAFLEDTMDTKQGGDVAVSGEEERAASKEMEDVIGERNLDNEPSHSPTTFTAPWEEADDSSSEGVTREGAQASDNDSGEDEGSEDLEFDGTDYDGGSDASSELSDVDLLRYSKSVYFVWCDTCTRSISPDETALKCKDCPHGGWIICEDCAATSRGCMDPSHTTNTKTRIKVTCAELENSHVKGDLLHCQYYLCRGLRYPVEWCNWAWYSLWETFGPWKNGSSGPPIATTERYFPATFGGAGIWTNGTCEAY</sequence>
<dbReference type="PROSITE" id="PS50297">
    <property type="entry name" value="ANK_REP_REGION"/>
    <property type="match status" value="1"/>
</dbReference>
<name>A0A9P8VZY9_9HYPO</name>
<keyword evidence="6" id="KW-1185">Reference proteome</keyword>
<evidence type="ECO:0000256" key="2">
    <source>
        <dbReference type="ARBA" id="ARBA00023043"/>
    </source>
</evidence>
<evidence type="ECO:0000313" key="5">
    <source>
        <dbReference type="EMBL" id="KAH6885443.1"/>
    </source>
</evidence>
<dbReference type="PANTHER" id="PTHR24166">
    <property type="entry name" value="ROLLING PEBBLES, ISOFORM B"/>
    <property type="match status" value="1"/>
</dbReference>
<dbReference type="PANTHER" id="PTHR24166:SF48">
    <property type="entry name" value="PROTEIN VAPYRIN"/>
    <property type="match status" value="1"/>
</dbReference>
<reference evidence="5 6" key="1">
    <citation type="journal article" date="2021" name="Nat. Commun.">
        <title>Genetic determinants of endophytism in the Arabidopsis root mycobiome.</title>
        <authorList>
            <person name="Mesny F."/>
            <person name="Miyauchi S."/>
            <person name="Thiergart T."/>
            <person name="Pickel B."/>
            <person name="Atanasova L."/>
            <person name="Karlsson M."/>
            <person name="Huettel B."/>
            <person name="Barry K.W."/>
            <person name="Haridas S."/>
            <person name="Chen C."/>
            <person name="Bauer D."/>
            <person name="Andreopoulos W."/>
            <person name="Pangilinan J."/>
            <person name="LaButti K."/>
            <person name="Riley R."/>
            <person name="Lipzen A."/>
            <person name="Clum A."/>
            <person name="Drula E."/>
            <person name="Henrissat B."/>
            <person name="Kohler A."/>
            <person name="Grigoriev I.V."/>
            <person name="Martin F.M."/>
            <person name="Hacquard S."/>
        </authorList>
    </citation>
    <scope>NUCLEOTIDE SEQUENCE [LARGE SCALE GENOMIC DNA]</scope>
    <source>
        <strain evidence="5 6">MPI-CAGE-CH-0241</strain>
    </source>
</reference>
<gene>
    <name evidence="5" type="ORF">B0T10DRAFT_577133</name>
</gene>
<dbReference type="PROSITE" id="PS50088">
    <property type="entry name" value="ANK_REPEAT"/>
    <property type="match status" value="3"/>
</dbReference>
<feature type="repeat" description="ANK" evidence="3">
    <location>
        <begin position="171"/>
        <end position="212"/>
    </location>
</feature>
<dbReference type="InterPro" id="IPR050889">
    <property type="entry name" value="Dendritic_Spine_Reg/Scaffold"/>
</dbReference>
<dbReference type="SUPFAM" id="SSF48403">
    <property type="entry name" value="Ankyrin repeat"/>
    <property type="match status" value="1"/>
</dbReference>
<organism evidence="5 6">
    <name type="scientific">Thelonectria olida</name>
    <dbReference type="NCBI Taxonomy" id="1576542"/>
    <lineage>
        <taxon>Eukaryota</taxon>
        <taxon>Fungi</taxon>
        <taxon>Dikarya</taxon>
        <taxon>Ascomycota</taxon>
        <taxon>Pezizomycotina</taxon>
        <taxon>Sordariomycetes</taxon>
        <taxon>Hypocreomycetidae</taxon>
        <taxon>Hypocreales</taxon>
        <taxon>Nectriaceae</taxon>
        <taxon>Thelonectria</taxon>
    </lineage>
</organism>
<feature type="repeat" description="ANK" evidence="3">
    <location>
        <begin position="347"/>
        <end position="379"/>
    </location>
</feature>
<dbReference type="Pfam" id="PF12796">
    <property type="entry name" value="Ank_2"/>
    <property type="match status" value="3"/>
</dbReference>
<accession>A0A9P8VZY9</accession>
<feature type="region of interest" description="Disordered" evidence="4">
    <location>
        <begin position="467"/>
        <end position="532"/>
    </location>
</feature>
<dbReference type="EMBL" id="JAGPYM010000018">
    <property type="protein sequence ID" value="KAH6885443.1"/>
    <property type="molecule type" value="Genomic_DNA"/>
</dbReference>
<dbReference type="InterPro" id="IPR036770">
    <property type="entry name" value="Ankyrin_rpt-contain_sf"/>
</dbReference>
<comment type="caution">
    <text evidence="5">The sequence shown here is derived from an EMBL/GenBank/DDBJ whole genome shotgun (WGS) entry which is preliminary data.</text>
</comment>
<evidence type="ECO:0000256" key="4">
    <source>
        <dbReference type="SAM" id="MobiDB-lite"/>
    </source>
</evidence>
<feature type="repeat" description="ANK" evidence="3">
    <location>
        <begin position="278"/>
        <end position="318"/>
    </location>
</feature>
<evidence type="ECO:0000313" key="6">
    <source>
        <dbReference type="Proteomes" id="UP000777438"/>
    </source>
</evidence>
<keyword evidence="2 3" id="KW-0040">ANK repeat</keyword>
<dbReference type="Proteomes" id="UP000777438">
    <property type="component" value="Unassembled WGS sequence"/>
</dbReference>
<keyword evidence="1" id="KW-0677">Repeat</keyword>
<dbReference type="InterPro" id="IPR002110">
    <property type="entry name" value="Ankyrin_rpt"/>
</dbReference>
<evidence type="ECO:0000256" key="1">
    <source>
        <dbReference type="ARBA" id="ARBA00022737"/>
    </source>
</evidence>
<dbReference type="AlphaFoldDB" id="A0A9P8VZY9"/>
<protein>
    <submittedName>
        <fullName evidence="5">Ankyrin repeat-containing domain protein</fullName>
    </submittedName>
</protein>
<feature type="region of interest" description="Disordered" evidence="4">
    <location>
        <begin position="1"/>
        <end position="20"/>
    </location>
</feature>
<feature type="compositionally biased region" description="Acidic residues" evidence="4">
    <location>
        <begin position="508"/>
        <end position="524"/>
    </location>
</feature>
<evidence type="ECO:0000256" key="3">
    <source>
        <dbReference type="PROSITE-ProRule" id="PRU00023"/>
    </source>
</evidence>
<dbReference type="Gene3D" id="1.25.40.20">
    <property type="entry name" value="Ankyrin repeat-containing domain"/>
    <property type="match status" value="3"/>
</dbReference>
<dbReference type="SMART" id="SM00248">
    <property type="entry name" value="ANK"/>
    <property type="match status" value="6"/>
</dbReference>
<proteinExistence type="predicted"/>
<dbReference type="OrthoDB" id="20872at2759"/>